<dbReference type="AlphaFoldDB" id="A0AA85BWW0"/>
<accession>A0AA85BWW0</accession>
<evidence type="ECO:0000313" key="1">
    <source>
        <dbReference type="Proteomes" id="UP000050791"/>
    </source>
</evidence>
<dbReference type="WBParaSite" id="SMTH1_86950.2">
    <property type="protein sequence ID" value="SMTH1_86950.2"/>
    <property type="gene ID" value="SMTH1_86950"/>
</dbReference>
<evidence type="ECO:0000313" key="3">
    <source>
        <dbReference type="WBParaSite" id="SMTH1_86950.2"/>
    </source>
</evidence>
<protein>
    <submittedName>
        <fullName evidence="2 3">Uncharacterized protein</fullName>
    </submittedName>
</protein>
<organism evidence="1 3">
    <name type="scientific">Schistosoma mattheei</name>
    <dbReference type="NCBI Taxonomy" id="31246"/>
    <lineage>
        <taxon>Eukaryota</taxon>
        <taxon>Metazoa</taxon>
        <taxon>Spiralia</taxon>
        <taxon>Lophotrochozoa</taxon>
        <taxon>Platyhelminthes</taxon>
        <taxon>Trematoda</taxon>
        <taxon>Digenea</taxon>
        <taxon>Strigeidida</taxon>
        <taxon>Schistosomatoidea</taxon>
        <taxon>Schistosomatidae</taxon>
        <taxon>Schistosoma</taxon>
    </lineage>
</organism>
<name>A0AA85BWW0_9TREM</name>
<dbReference type="Proteomes" id="UP000050791">
    <property type="component" value="Unassembled WGS sequence"/>
</dbReference>
<sequence>MASSSSAEGMSITKGGSILVKVEDLTGELISVKLIDGDKIFRGILLQETIGYHVVGIIIA</sequence>
<reference evidence="2 3" key="1">
    <citation type="submission" date="2023-11" db="UniProtKB">
        <authorList>
            <consortium name="WormBaseParasite"/>
        </authorList>
    </citation>
    <scope>IDENTIFICATION</scope>
</reference>
<dbReference type="WBParaSite" id="SMTH1_86950.1">
    <property type="protein sequence ID" value="SMTH1_86950.1"/>
    <property type="gene ID" value="SMTH1_86950"/>
</dbReference>
<evidence type="ECO:0000313" key="2">
    <source>
        <dbReference type="WBParaSite" id="SMTH1_86950.1"/>
    </source>
</evidence>
<proteinExistence type="predicted"/>